<comment type="caution">
    <text evidence="4">The sequence shown here is derived from an EMBL/GenBank/DDBJ whole genome shotgun (WGS) entry which is preliminary data.</text>
</comment>
<organism evidence="4 5">
    <name type="scientific">Uliginosibacterium flavum</name>
    <dbReference type="NCBI Taxonomy" id="1396831"/>
    <lineage>
        <taxon>Bacteria</taxon>
        <taxon>Pseudomonadati</taxon>
        <taxon>Pseudomonadota</taxon>
        <taxon>Betaproteobacteria</taxon>
        <taxon>Rhodocyclales</taxon>
        <taxon>Zoogloeaceae</taxon>
        <taxon>Uliginosibacterium</taxon>
    </lineage>
</organism>
<evidence type="ECO:0000313" key="5">
    <source>
        <dbReference type="Proteomes" id="UP001549691"/>
    </source>
</evidence>
<evidence type="ECO:0000256" key="3">
    <source>
        <dbReference type="RuleBase" id="RU000363"/>
    </source>
</evidence>
<keyword evidence="2" id="KW-0560">Oxidoreductase</keyword>
<dbReference type="PRINTS" id="PR00080">
    <property type="entry name" value="SDRFAMILY"/>
</dbReference>
<keyword evidence="5" id="KW-1185">Reference proteome</keyword>
<comment type="similarity">
    <text evidence="1 3">Belongs to the short-chain dehydrogenases/reductases (SDR) family.</text>
</comment>
<protein>
    <submittedName>
        <fullName evidence="4">SDR family oxidoreductase</fullName>
    </submittedName>
</protein>
<sequence length="285" mass="29363">MQQAFSVDLGGKVAVVTGGGGVLCAEMARALASSGARIAILDLKLEAAEAVAAEIRAAGGDAIGLAANVLERASIELAAAEVLSRLGPCDLLINGAGGNHPKGTTTRETASVADLTETDPAVVTFFTLDPEGMRFVFDLNFLGTLLPSQVFAKQMLGRDGCSILNISSMNAFRPLTKIPAYSAAKAAVSNFTQWLAVHLAPLNIRVNAIAPGFFVTNQNRALLFSPAGEPTARAGKILGNTPMKRFGEANELTGTLLWLASNAASGFVNGVVVPVDGGFSAYSGV</sequence>
<proteinExistence type="inferred from homology"/>
<dbReference type="Gene3D" id="3.40.50.720">
    <property type="entry name" value="NAD(P)-binding Rossmann-like Domain"/>
    <property type="match status" value="1"/>
</dbReference>
<dbReference type="EMBL" id="JBEWZI010000012">
    <property type="protein sequence ID" value="MET7015054.1"/>
    <property type="molecule type" value="Genomic_DNA"/>
</dbReference>
<dbReference type="InterPro" id="IPR002347">
    <property type="entry name" value="SDR_fam"/>
</dbReference>
<dbReference type="PRINTS" id="PR00081">
    <property type="entry name" value="GDHRDH"/>
</dbReference>
<accession>A0ABV2TMA4</accession>
<dbReference type="NCBIfam" id="NF006132">
    <property type="entry name" value="PRK08277.1"/>
    <property type="match status" value="1"/>
</dbReference>
<dbReference type="Pfam" id="PF00106">
    <property type="entry name" value="adh_short"/>
    <property type="match status" value="1"/>
</dbReference>
<reference evidence="4 5" key="1">
    <citation type="submission" date="2024-07" db="EMBL/GenBank/DDBJ databases">
        <title>Uliginosibacterium flavum JJ3220;KACC:17644.</title>
        <authorList>
            <person name="Kim M.K."/>
        </authorList>
    </citation>
    <scope>NUCLEOTIDE SEQUENCE [LARGE SCALE GENOMIC DNA]</scope>
    <source>
        <strain evidence="4 5">KACC:17644</strain>
    </source>
</reference>
<dbReference type="InterPro" id="IPR020904">
    <property type="entry name" value="Sc_DH/Rdtase_CS"/>
</dbReference>
<dbReference type="PROSITE" id="PS00061">
    <property type="entry name" value="ADH_SHORT"/>
    <property type="match status" value="1"/>
</dbReference>
<dbReference type="SUPFAM" id="SSF51735">
    <property type="entry name" value="NAD(P)-binding Rossmann-fold domains"/>
    <property type="match status" value="1"/>
</dbReference>
<dbReference type="RefSeq" id="WP_354601517.1">
    <property type="nucleotide sequence ID" value="NZ_JBEWZI010000012.1"/>
</dbReference>
<name>A0ABV2TMA4_9RHOO</name>
<evidence type="ECO:0000313" key="4">
    <source>
        <dbReference type="EMBL" id="MET7015054.1"/>
    </source>
</evidence>
<dbReference type="Proteomes" id="UP001549691">
    <property type="component" value="Unassembled WGS sequence"/>
</dbReference>
<evidence type="ECO:0000256" key="2">
    <source>
        <dbReference type="ARBA" id="ARBA00023002"/>
    </source>
</evidence>
<evidence type="ECO:0000256" key="1">
    <source>
        <dbReference type="ARBA" id="ARBA00006484"/>
    </source>
</evidence>
<dbReference type="PANTHER" id="PTHR42760">
    <property type="entry name" value="SHORT-CHAIN DEHYDROGENASES/REDUCTASES FAMILY MEMBER"/>
    <property type="match status" value="1"/>
</dbReference>
<dbReference type="PANTHER" id="PTHR42760:SF115">
    <property type="entry name" value="3-OXOACYL-[ACYL-CARRIER-PROTEIN] REDUCTASE FABG"/>
    <property type="match status" value="1"/>
</dbReference>
<gene>
    <name evidence="4" type="ORF">ABXR19_12700</name>
</gene>
<dbReference type="InterPro" id="IPR036291">
    <property type="entry name" value="NAD(P)-bd_dom_sf"/>
</dbReference>